<sequence>MTTDNSVNAAPLHLAIVGGGPTCTYVLERLAALVRGRRDPVALEIVVYDLSGEFGPGQVHSPDQTRTSYLNRVVGQVAFAADESVVDAGPLLSAVERPTLLEWCRKKFEETGDPIYDMVAEDWPKRFVHGEALRDQFTGYVEILRATEGVEVTLRQAEVVDLEERGDRFAVLTADGAPAYEADYVLMLTGHSSNRPELDPRQAHLARFAAEHEARLVPSAYPLERSLDPAYTGPGTTVACLGMGLTGIDVLLYLTEGRGGTFERDADGELHYVPCGAEPDSIVAFSRSGLFTFARPYNEKERDIASLEYKGPFLTAGAVTELRRTVGVPNVIGGAPKRQLDFERHVFPLILLEMALLQYGVQYGPEFREAAIAAARPAYEKFLADADAFADHQEAGDFLVAPVEELALAVGERVDDVLAGRTALAVHAGGGPADPESAGLPPVDRAVRAFLTVVYGAERTEALLSEAADPHVFAAAVAAAESPWRHATSASEHRFSWERTINPVPVPEGGYTSPEEYVETFLDFLDRDIRWAAQGNLSNPAKAAADAAWRDMRGVVIEAVDFGGLLASSHRTFLGVYTPHHNRLCQGASVEAMEKVTALIRSGRVDVSVGPGARLECDEERGLFRVDGPATGAARYADVLVDARVHGFDAERDVMPVYPNLLRRGIVRKWANPGLGEPDFVPGGLDLTPEFHPVRADDRVESRITFLGPPSEGVMYHQIGALRPNKDHHVIRDILCWIHAFMPREDSSPAQGSTAQPPAAGAMTKELERNPS</sequence>
<dbReference type="KEGG" id="svu:B1H20_34155"/>
<dbReference type="SUPFAM" id="SSF51905">
    <property type="entry name" value="FAD/NAD(P)-binding domain"/>
    <property type="match status" value="1"/>
</dbReference>
<reference evidence="3 4" key="1">
    <citation type="submission" date="2017-03" db="EMBL/GenBank/DDBJ databases">
        <title>Complete Genome Sequence of a natural compounds producer, Streptomyces violaceus S21.</title>
        <authorList>
            <person name="Zhong C."/>
            <person name="Zhao Z."/>
            <person name="Fu J."/>
            <person name="Zong G."/>
            <person name="Qin R."/>
            <person name="Cao G."/>
        </authorList>
    </citation>
    <scope>NUCLEOTIDE SEQUENCE [LARGE SCALE GENOMIC DNA]</scope>
    <source>
        <strain evidence="3 4">S21</strain>
    </source>
</reference>
<dbReference type="PANTHER" id="PTHR40254">
    <property type="entry name" value="BLR0577 PROTEIN"/>
    <property type="match status" value="1"/>
</dbReference>
<evidence type="ECO:0000256" key="1">
    <source>
        <dbReference type="SAM" id="MobiDB-lite"/>
    </source>
</evidence>
<dbReference type="InterPro" id="IPR038732">
    <property type="entry name" value="HpyO/CreE_NAD-binding"/>
</dbReference>
<dbReference type="STRING" id="1935.B1H20_34155"/>
<dbReference type="OrthoDB" id="3653265at2"/>
<feature type="region of interest" description="Disordered" evidence="1">
    <location>
        <begin position="746"/>
        <end position="772"/>
    </location>
</feature>
<accession>A0A1V0UKY2</accession>
<proteinExistence type="predicted"/>
<protein>
    <recommendedName>
        <fullName evidence="2">FAD-dependent urate hydroxylase HpyO/Asp monooxygenase CreE-like FAD/NAD(P)-binding domain-containing protein</fullName>
    </recommendedName>
</protein>
<gene>
    <name evidence="3" type="ORF">B1H20_34155</name>
</gene>
<feature type="domain" description="FAD-dependent urate hydroxylase HpyO/Asp monooxygenase CreE-like FAD/NAD(P)-binding" evidence="2">
    <location>
        <begin position="15"/>
        <end position="191"/>
    </location>
</feature>
<dbReference type="PANTHER" id="PTHR40254:SF1">
    <property type="entry name" value="BLR0577 PROTEIN"/>
    <property type="match status" value="1"/>
</dbReference>
<evidence type="ECO:0000313" key="4">
    <source>
        <dbReference type="Proteomes" id="UP000192445"/>
    </source>
</evidence>
<name>A0A1V0UKY2_STRVN</name>
<dbReference type="Proteomes" id="UP000192445">
    <property type="component" value="Chromosome"/>
</dbReference>
<dbReference type="InterPro" id="IPR036188">
    <property type="entry name" value="FAD/NAD-bd_sf"/>
</dbReference>
<evidence type="ECO:0000313" key="3">
    <source>
        <dbReference type="EMBL" id="ARF65913.1"/>
    </source>
</evidence>
<dbReference type="Pfam" id="PF13454">
    <property type="entry name" value="NAD_binding_9"/>
    <property type="match status" value="1"/>
</dbReference>
<dbReference type="AlphaFoldDB" id="A0A1V0UKY2"/>
<organism evidence="3 4">
    <name type="scientific">Streptomyces violaceoruber</name>
    <dbReference type="NCBI Taxonomy" id="1935"/>
    <lineage>
        <taxon>Bacteria</taxon>
        <taxon>Bacillati</taxon>
        <taxon>Actinomycetota</taxon>
        <taxon>Actinomycetes</taxon>
        <taxon>Kitasatosporales</taxon>
        <taxon>Streptomycetaceae</taxon>
        <taxon>Streptomyces</taxon>
        <taxon>Streptomyces violaceoruber group</taxon>
    </lineage>
</organism>
<dbReference type="EMBL" id="CP020570">
    <property type="protein sequence ID" value="ARF65913.1"/>
    <property type="molecule type" value="Genomic_DNA"/>
</dbReference>
<dbReference type="InterPro" id="IPR052189">
    <property type="entry name" value="L-asp_N-monooxygenase_NS-form"/>
</dbReference>
<evidence type="ECO:0000259" key="2">
    <source>
        <dbReference type="Pfam" id="PF13454"/>
    </source>
</evidence>